<evidence type="ECO:0008006" key="3">
    <source>
        <dbReference type="Google" id="ProtNLM"/>
    </source>
</evidence>
<dbReference type="SUPFAM" id="SSF52047">
    <property type="entry name" value="RNI-like"/>
    <property type="match status" value="1"/>
</dbReference>
<evidence type="ECO:0000313" key="1">
    <source>
        <dbReference type="EMBL" id="KAF9452100.1"/>
    </source>
</evidence>
<dbReference type="Proteomes" id="UP000807342">
    <property type="component" value="Unassembled WGS sequence"/>
</dbReference>
<comment type="caution">
    <text evidence="1">The sequence shown here is derived from an EMBL/GenBank/DDBJ whole genome shotgun (WGS) entry which is preliminary data.</text>
</comment>
<dbReference type="Gene3D" id="3.80.10.10">
    <property type="entry name" value="Ribonuclease Inhibitor"/>
    <property type="match status" value="1"/>
</dbReference>
<evidence type="ECO:0000313" key="2">
    <source>
        <dbReference type="Proteomes" id="UP000807342"/>
    </source>
</evidence>
<protein>
    <recommendedName>
        <fullName evidence="3">F-box domain-containing protein</fullName>
    </recommendedName>
</protein>
<gene>
    <name evidence="1" type="ORF">P691DRAFT_831789</name>
</gene>
<organism evidence="1 2">
    <name type="scientific">Macrolepiota fuliginosa MF-IS2</name>
    <dbReference type="NCBI Taxonomy" id="1400762"/>
    <lineage>
        <taxon>Eukaryota</taxon>
        <taxon>Fungi</taxon>
        <taxon>Dikarya</taxon>
        <taxon>Basidiomycota</taxon>
        <taxon>Agaricomycotina</taxon>
        <taxon>Agaricomycetes</taxon>
        <taxon>Agaricomycetidae</taxon>
        <taxon>Agaricales</taxon>
        <taxon>Agaricineae</taxon>
        <taxon>Agaricaceae</taxon>
        <taxon>Macrolepiota</taxon>
    </lineage>
</organism>
<accession>A0A9P5XJX7</accession>
<proteinExistence type="predicted"/>
<reference evidence="1" key="1">
    <citation type="submission" date="2020-11" db="EMBL/GenBank/DDBJ databases">
        <authorList>
            <consortium name="DOE Joint Genome Institute"/>
            <person name="Ahrendt S."/>
            <person name="Riley R."/>
            <person name="Andreopoulos W."/>
            <person name="Labutti K."/>
            <person name="Pangilinan J."/>
            <person name="Ruiz-Duenas F.J."/>
            <person name="Barrasa J.M."/>
            <person name="Sanchez-Garcia M."/>
            <person name="Camarero S."/>
            <person name="Miyauchi S."/>
            <person name="Serrano A."/>
            <person name="Linde D."/>
            <person name="Babiker R."/>
            <person name="Drula E."/>
            <person name="Ayuso-Fernandez I."/>
            <person name="Pacheco R."/>
            <person name="Padilla G."/>
            <person name="Ferreira P."/>
            <person name="Barriuso J."/>
            <person name="Kellner H."/>
            <person name="Castanera R."/>
            <person name="Alfaro M."/>
            <person name="Ramirez L."/>
            <person name="Pisabarro A.G."/>
            <person name="Kuo A."/>
            <person name="Tritt A."/>
            <person name="Lipzen A."/>
            <person name="He G."/>
            <person name="Yan M."/>
            <person name="Ng V."/>
            <person name="Cullen D."/>
            <person name="Martin F."/>
            <person name="Rosso M.-N."/>
            <person name="Henrissat B."/>
            <person name="Hibbett D."/>
            <person name="Martinez A.T."/>
            <person name="Grigoriev I.V."/>
        </authorList>
    </citation>
    <scope>NUCLEOTIDE SEQUENCE</scope>
    <source>
        <strain evidence="1">MF-IS2</strain>
    </source>
</reference>
<dbReference type="EMBL" id="MU151075">
    <property type="protein sequence ID" value="KAF9452100.1"/>
    <property type="molecule type" value="Genomic_DNA"/>
</dbReference>
<keyword evidence="2" id="KW-1185">Reference proteome</keyword>
<dbReference type="AlphaFoldDB" id="A0A9P5XJX7"/>
<name>A0A9P5XJX7_9AGAR</name>
<dbReference type="InterPro" id="IPR032675">
    <property type="entry name" value="LRR_dom_sf"/>
</dbReference>
<dbReference type="OrthoDB" id="2998673at2759"/>
<sequence length="589" mass="65231">MHPCLQVYDILEHICSELASSDSLDALAKLARTCTIFLDPALNALWDTIPTLEPLVRCLPQDAWAIRNGRYHSVLTLTRPTTLQDWERCKFYTHRIRHFGNIQPEDSLPGKIKGSIPTDKMIYTVLKHISFPPVLNNENVGPPLLTLPHIRTCRLAPHASSPAPHFTPFLSHTLRTLVVYATYDPEGVLPSLLSSLVYGAPFLKKLSISGVPDFLSYGARRSFAGDKGGGSIGERGWEAFNAVMMGMLHGLKHLESLECPGVEISDDVVRYLATRPMIRMLNIMNAPEVILNALGHGYEQMAPRYGWKEEVRGCFSYVEDLTLNCNSVGGFDGASRLLGCIGNTARIQKLELIQWRSSVSPEREVSTFVQKLLDLATTTALPALPLHTTSIAKLKTLVIRQSEMIAPQNRHSQLPQPMTLQALSPLLSASFQALETLIIELSTQFTFDDADAERMALAWPNLTELQLGHSYSNHEWTSGNSSMTLRGLKSFARNCPRLRSLGVSFNANAQDLTEPEQGGSGREMKSGKLGYSLRVLNVSESVYEGEPEDVAKCLLDIFPALERMLGSSLHVSPGWQEKWAQVSKLAVES</sequence>